<reference evidence="2" key="1">
    <citation type="journal article" date="2019" name="bioRxiv">
        <title>The Genome of the Zebra Mussel, Dreissena polymorpha: A Resource for Invasive Species Research.</title>
        <authorList>
            <person name="McCartney M.A."/>
            <person name="Auch B."/>
            <person name="Kono T."/>
            <person name="Mallez S."/>
            <person name="Zhang Y."/>
            <person name="Obille A."/>
            <person name="Becker A."/>
            <person name="Abrahante J.E."/>
            <person name="Garbe J."/>
            <person name="Badalamenti J.P."/>
            <person name="Herman A."/>
            <person name="Mangelson H."/>
            <person name="Liachko I."/>
            <person name="Sullivan S."/>
            <person name="Sone E.D."/>
            <person name="Koren S."/>
            <person name="Silverstein K.A.T."/>
            <person name="Beckman K.B."/>
            <person name="Gohl D.M."/>
        </authorList>
    </citation>
    <scope>NUCLEOTIDE SEQUENCE</scope>
    <source>
        <strain evidence="2">Duluth1</strain>
        <tissue evidence="2">Whole animal</tissue>
    </source>
</reference>
<keyword evidence="3" id="KW-1185">Reference proteome</keyword>
<feature type="compositionally biased region" description="Basic and acidic residues" evidence="1">
    <location>
        <begin position="1"/>
        <end position="24"/>
    </location>
</feature>
<feature type="compositionally biased region" description="Basic and acidic residues" evidence="1">
    <location>
        <begin position="35"/>
        <end position="44"/>
    </location>
</feature>
<gene>
    <name evidence="2" type="ORF">DPMN_186626</name>
</gene>
<comment type="caution">
    <text evidence="2">The sequence shown here is derived from an EMBL/GenBank/DDBJ whole genome shotgun (WGS) entry which is preliminary data.</text>
</comment>
<name>A0A9D4I9I5_DREPO</name>
<feature type="region of interest" description="Disordered" evidence="1">
    <location>
        <begin position="1"/>
        <end position="62"/>
    </location>
</feature>
<dbReference type="Proteomes" id="UP000828390">
    <property type="component" value="Unassembled WGS sequence"/>
</dbReference>
<dbReference type="EMBL" id="JAIWYP010000010">
    <property type="protein sequence ID" value="KAH3752018.1"/>
    <property type="molecule type" value="Genomic_DNA"/>
</dbReference>
<dbReference type="AlphaFoldDB" id="A0A9D4I9I5"/>
<protein>
    <submittedName>
        <fullName evidence="2">Uncharacterized protein</fullName>
    </submittedName>
</protein>
<evidence type="ECO:0000313" key="3">
    <source>
        <dbReference type="Proteomes" id="UP000828390"/>
    </source>
</evidence>
<organism evidence="2 3">
    <name type="scientific">Dreissena polymorpha</name>
    <name type="common">Zebra mussel</name>
    <name type="synonym">Mytilus polymorpha</name>
    <dbReference type="NCBI Taxonomy" id="45954"/>
    <lineage>
        <taxon>Eukaryota</taxon>
        <taxon>Metazoa</taxon>
        <taxon>Spiralia</taxon>
        <taxon>Lophotrochozoa</taxon>
        <taxon>Mollusca</taxon>
        <taxon>Bivalvia</taxon>
        <taxon>Autobranchia</taxon>
        <taxon>Heteroconchia</taxon>
        <taxon>Euheterodonta</taxon>
        <taxon>Imparidentia</taxon>
        <taxon>Neoheterodontei</taxon>
        <taxon>Myida</taxon>
        <taxon>Dreissenoidea</taxon>
        <taxon>Dreissenidae</taxon>
        <taxon>Dreissena</taxon>
    </lineage>
</organism>
<sequence length="83" mass="9668">MTKEECQPDKDQKKEAKDLTEKGGRFRACSARNTVGEKNRQSKEMRKRGAQTLPGQIEKGQDMTMQIRLKRLLLFLRTQTRSQ</sequence>
<reference evidence="2" key="2">
    <citation type="submission" date="2020-11" db="EMBL/GenBank/DDBJ databases">
        <authorList>
            <person name="McCartney M.A."/>
            <person name="Auch B."/>
            <person name="Kono T."/>
            <person name="Mallez S."/>
            <person name="Becker A."/>
            <person name="Gohl D.M."/>
            <person name="Silverstein K.A.T."/>
            <person name="Koren S."/>
            <person name="Bechman K.B."/>
            <person name="Herman A."/>
            <person name="Abrahante J.E."/>
            <person name="Garbe J."/>
        </authorList>
    </citation>
    <scope>NUCLEOTIDE SEQUENCE</scope>
    <source>
        <strain evidence="2">Duluth1</strain>
        <tissue evidence="2">Whole animal</tissue>
    </source>
</reference>
<evidence type="ECO:0000256" key="1">
    <source>
        <dbReference type="SAM" id="MobiDB-lite"/>
    </source>
</evidence>
<evidence type="ECO:0000313" key="2">
    <source>
        <dbReference type="EMBL" id="KAH3752018.1"/>
    </source>
</evidence>
<accession>A0A9D4I9I5</accession>
<proteinExistence type="predicted"/>